<organism evidence="3 4">
    <name type="scientific">Sulfitobacter brevis</name>
    <dbReference type="NCBI Taxonomy" id="74348"/>
    <lineage>
        <taxon>Bacteria</taxon>
        <taxon>Pseudomonadati</taxon>
        <taxon>Pseudomonadota</taxon>
        <taxon>Alphaproteobacteria</taxon>
        <taxon>Rhodobacterales</taxon>
        <taxon>Roseobacteraceae</taxon>
        <taxon>Sulfitobacter</taxon>
    </lineage>
</organism>
<keyword evidence="4" id="KW-1185">Reference proteome</keyword>
<sequence length="160" mass="17270">MSQMPHDQTEASHGRPDWGALIFACLLAVAVLVFAWSVVSTARRTTDWLLIAPGAMIAAFAFIYAGIVDLRIKRHVADLAVKARSEAAQPVILIGLTCVFAGAAPFIGFDLGSGIFILLCLLVQGERCWWKLALASIGGAAVMSWVFVDLLMVRLPVIFL</sequence>
<dbReference type="OrthoDB" id="7871698at2"/>
<feature type="transmembrane region" description="Helical" evidence="1">
    <location>
        <begin position="91"/>
        <end position="124"/>
    </location>
</feature>
<protein>
    <submittedName>
        <fullName evidence="3">Tripartite tricarboxylate transporter TctB family protein</fullName>
    </submittedName>
</protein>
<evidence type="ECO:0000256" key="1">
    <source>
        <dbReference type="SAM" id="Phobius"/>
    </source>
</evidence>
<evidence type="ECO:0000313" key="3">
    <source>
        <dbReference type="EMBL" id="SFD95942.1"/>
    </source>
</evidence>
<keyword evidence="1" id="KW-0812">Transmembrane</keyword>
<proteinExistence type="predicted"/>
<evidence type="ECO:0000313" key="4">
    <source>
        <dbReference type="Proteomes" id="UP000198977"/>
    </source>
</evidence>
<dbReference type="Pfam" id="PF07331">
    <property type="entry name" value="TctB"/>
    <property type="match status" value="1"/>
</dbReference>
<feature type="transmembrane region" description="Helical" evidence="1">
    <location>
        <begin position="130"/>
        <end position="153"/>
    </location>
</feature>
<dbReference type="STRING" id="74348.SAMN04488523_10435"/>
<feature type="domain" description="DUF1468" evidence="2">
    <location>
        <begin position="20"/>
        <end position="156"/>
    </location>
</feature>
<dbReference type="EMBL" id="FOMW01000004">
    <property type="protein sequence ID" value="SFD95942.1"/>
    <property type="molecule type" value="Genomic_DNA"/>
</dbReference>
<dbReference type="RefSeq" id="WP_093922980.1">
    <property type="nucleotide sequence ID" value="NZ_FOMW01000004.1"/>
</dbReference>
<dbReference type="Proteomes" id="UP000198977">
    <property type="component" value="Unassembled WGS sequence"/>
</dbReference>
<dbReference type="InterPro" id="IPR009936">
    <property type="entry name" value="DUF1468"/>
</dbReference>
<feature type="transmembrane region" description="Helical" evidence="1">
    <location>
        <begin position="21"/>
        <end position="42"/>
    </location>
</feature>
<name>A0A1I1WLI0_9RHOB</name>
<dbReference type="AlphaFoldDB" id="A0A1I1WLI0"/>
<keyword evidence="1" id="KW-0472">Membrane</keyword>
<feature type="transmembrane region" description="Helical" evidence="1">
    <location>
        <begin position="48"/>
        <end position="70"/>
    </location>
</feature>
<gene>
    <name evidence="3" type="ORF">SAMN04488523_10435</name>
</gene>
<evidence type="ECO:0000259" key="2">
    <source>
        <dbReference type="Pfam" id="PF07331"/>
    </source>
</evidence>
<keyword evidence="1" id="KW-1133">Transmembrane helix</keyword>
<reference evidence="3 4" key="1">
    <citation type="submission" date="2016-10" db="EMBL/GenBank/DDBJ databases">
        <authorList>
            <person name="de Groot N.N."/>
        </authorList>
    </citation>
    <scope>NUCLEOTIDE SEQUENCE [LARGE SCALE GENOMIC DNA]</scope>
    <source>
        <strain evidence="3 4">DSM 11443</strain>
    </source>
</reference>
<accession>A0A1I1WLI0</accession>